<dbReference type="AlphaFoldDB" id="A0A3P3R7H4"/>
<dbReference type="Proteomes" id="UP000282322">
    <property type="component" value="Unassembled WGS sequence"/>
</dbReference>
<organism evidence="3 4">
    <name type="scientific">Halocatena pleomorpha</name>
    <dbReference type="NCBI Taxonomy" id="1785090"/>
    <lineage>
        <taxon>Archaea</taxon>
        <taxon>Methanobacteriati</taxon>
        <taxon>Methanobacteriota</taxon>
        <taxon>Stenosarchaea group</taxon>
        <taxon>Halobacteria</taxon>
        <taxon>Halobacteriales</taxon>
        <taxon>Natronomonadaceae</taxon>
        <taxon>Halocatena</taxon>
    </lineage>
</organism>
<protein>
    <submittedName>
        <fullName evidence="3">Cupin domain-containing protein</fullName>
    </submittedName>
</protein>
<dbReference type="SUPFAM" id="SSF51182">
    <property type="entry name" value="RmlC-like cupins"/>
    <property type="match status" value="1"/>
</dbReference>
<evidence type="ECO:0000259" key="2">
    <source>
        <dbReference type="Pfam" id="PF07883"/>
    </source>
</evidence>
<gene>
    <name evidence="3" type="ORF">EIK79_14750</name>
</gene>
<dbReference type="PANTHER" id="PTHR35848">
    <property type="entry name" value="OXALATE-BINDING PROTEIN"/>
    <property type="match status" value="1"/>
</dbReference>
<comment type="caution">
    <text evidence="3">The sequence shown here is derived from an EMBL/GenBank/DDBJ whole genome shotgun (WGS) entry which is preliminary data.</text>
</comment>
<dbReference type="Gene3D" id="2.60.120.10">
    <property type="entry name" value="Jelly Rolls"/>
    <property type="match status" value="1"/>
</dbReference>
<dbReference type="EMBL" id="RRCH01000031">
    <property type="protein sequence ID" value="RRJ28968.1"/>
    <property type="molecule type" value="Genomic_DNA"/>
</dbReference>
<dbReference type="InterPro" id="IPR014710">
    <property type="entry name" value="RmlC-like_jellyroll"/>
</dbReference>
<reference evidence="3 4" key="1">
    <citation type="submission" date="2018-11" db="EMBL/GenBank/DDBJ databases">
        <title>Taxonoimc description of Halomarina strain SPP-AMP-1.</title>
        <authorList>
            <person name="Pal Y."/>
            <person name="Srinivasana K."/>
            <person name="Verma A."/>
            <person name="Kumar P."/>
        </authorList>
    </citation>
    <scope>NUCLEOTIDE SEQUENCE [LARGE SCALE GENOMIC DNA]</scope>
    <source>
        <strain evidence="3 4">SPP-AMP-1</strain>
    </source>
</reference>
<proteinExistence type="predicted"/>
<keyword evidence="1" id="KW-0479">Metal-binding</keyword>
<dbReference type="PANTHER" id="PTHR35848:SF9">
    <property type="entry name" value="SLL1358 PROTEIN"/>
    <property type="match status" value="1"/>
</dbReference>
<dbReference type="RefSeq" id="WP_124956023.1">
    <property type="nucleotide sequence ID" value="NZ_RRCH01000031.1"/>
</dbReference>
<dbReference type="Pfam" id="PF07883">
    <property type="entry name" value="Cupin_2"/>
    <property type="match status" value="1"/>
</dbReference>
<feature type="domain" description="Cupin type-2" evidence="2">
    <location>
        <begin position="37"/>
        <end position="104"/>
    </location>
</feature>
<dbReference type="OrthoDB" id="190812at2157"/>
<accession>A0A3P3R7H4</accession>
<dbReference type="GO" id="GO:0046872">
    <property type="term" value="F:metal ion binding"/>
    <property type="evidence" value="ECO:0007669"/>
    <property type="project" value="UniProtKB-KW"/>
</dbReference>
<name>A0A3P3R7H4_9EURY</name>
<keyword evidence="4" id="KW-1185">Reference proteome</keyword>
<evidence type="ECO:0000256" key="1">
    <source>
        <dbReference type="ARBA" id="ARBA00022723"/>
    </source>
</evidence>
<evidence type="ECO:0000313" key="3">
    <source>
        <dbReference type="EMBL" id="RRJ28968.1"/>
    </source>
</evidence>
<dbReference type="InterPro" id="IPR013096">
    <property type="entry name" value="Cupin_2"/>
</dbReference>
<dbReference type="InterPro" id="IPR051610">
    <property type="entry name" value="GPI/OXD"/>
</dbReference>
<dbReference type="InterPro" id="IPR011051">
    <property type="entry name" value="RmlC_Cupin_sf"/>
</dbReference>
<sequence>MNTVSLTALDPGPGAIDQRKLSDPLETSDVAITHYRIPPDSGLPGGVHAHMDQAELFVVLTGTARFETLDGPITVGAGEVIRFAPGAFHSGRNAGTEDLVVLAVGAPRETADVRLPFACPACDHSNLRIATNDELTLVCPDCSHTQTPKTTCPECDHGELRATLTPEARPIVTCPNCDITFDTPPRKK</sequence>
<evidence type="ECO:0000313" key="4">
    <source>
        <dbReference type="Proteomes" id="UP000282322"/>
    </source>
</evidence>